<organism evidence="11 12">
    <name type="scientific">Sphaerospermopsis reniformis</name>
    <dbReference type="NCBI Taxonomy" id="531300"/>
    <lineage>
        <taxon>Bacteria</taxon>
        <taxon>Bacillati</taxon>
        <taxon>Cyanobacteriota</taxon>
        <taxon>Cyanophyceae</taxon>
        <taxon>Nostocales</taxon>
        <taxon>Aphanizomenonaceae</taxon>
        <taxon>Sphaerospermopsis</taxon>
    </lineage>
</organism>
<dbReference type="PANTHER" id="PTHR34388">
    <property type="entry name" value="DNA POLYMERASE III SUBUNIT DELTA"/>
    <property type="match status" value="1"/>
</dbReference>
<evidence type="ECO:0000256" key="8">
    <source>
        <dbReference type="ARBA" id="ARBA00049244"/>
    </source>
</evidence>
<dbReference type="SUPFAM" id="SSF52540">
    <property type="entry name" value="P-loop containing nucleoside triphosphate hydrolases"/>
    <property type="match status" value="1"/>
</dbReference>
<dbReference type="SUPFAM" id="SSF48019">
    <property type="entry name" value="post-AAA+ oligomerization domain-like"/>
    <property type="match status" value="1"/>
</dbReference>
<dbReference type="InterPro" id="IPR005790">
    <property type="entry name" value="DNA_polIII_delta"/>
</dbReference>
<sequence>MSTNLYFGENEFFLTRTIKQLKTHTLDQQWADFNYTEYPPESKETIPQALSDIMTPPVGSGGRLVHLPNSTLLGVCSKEILLQLESILPKIPSTNTLLITNTHKPDARNKSVKLLLEYAEVQEFPLIPQWQTQALIQQARTLADEVGVTLTTDAYKVLIDYTGNHTRLIFTELEKLKTYALGKTVNGDMVKELVSESAANSLQLANAIRLGNIAQALEFVERLINCNEPALKITATLTTTFRTWLTVKQMIITGCQDDNAITQLADVKNPKRLYYIRQEVANCCVNKLKNSLKMLLELELMLKSGVDEKLALQTQIIKLCS</sequence>
<keyword evidence="6" id="KW-0239">DNA-directed DNA polymerase</keyword>
<protein>
    <recommendedName>
        <fullName evidence="2">DNA polymerase III subunit delta</fullName>
        <ecNumber evidence="1">2.7.7.7</ecNumber>
    </recommendedName>
</protein>
<proteinExistence type="inferred from homology"/>
<evidence type="ECO:0000256" key="2">
    <source>
        <dbReference type="ARBA" id="ARBA00017703"/>
    </source>
</evidence>
<evidence type="ECO:0000256" key="4">
    <source>
        <dbReference type="ARBA" id="ARBA00022695"/>
    </source>
</evidence>
<dbReference type="Gene3D" id="1.10.8.60">
    <property type="match status" value="1"/>
</dbReference>
<evidence type="ECO:0000256" key="7">
    <source>
        <dbReference type="ARBA" id="ARBA00034754"/>
    </source>
</evidence>
<keyword evidence="12" id="KW-1185">Reference proteome</keyword>
<comment type="similarity">
    <text evidence="7">Belongs to the DNA polymerase HolA subunit family.</text>
</comment>
<dbReference type="InterPro" id="IPR010372">
    <property type="entry name" value="DNA_pol3_delta_N"/>
</dbReference>
<name>A0A480A1K3_9CYAN</name>
<dbReference type="InterPro" id="IPR048466">
    <property type="entry name" value="DNA_pol3_delta-like_C"/>
</dbReference>
<evidence type="ECO:0000256" key="3">
    <source>
        <dbReference type="ARBA" id="ARBA00022679"/>
    </source>
</evidence>
<dbReference type="Pfam" id="PF21694">
    <property type="entry name" value="DNA_pol3_delta_C"/>
    <property type="match status" value="1"/>
</dbReference>
<evidence type="ECO:0000313" key="12">
    <source>
        <dbReference type="Proteomes" id="UP000300142"/>
    </source>
</evidence>
<dbReference type="EC" id="2.7.7.7" evidence="1"/>
<dbReference type="GO" id="GO:0006261">
    <property type="term" value="P:DNA-templated DNA replication"/>
    <property type="evidence" value="ECO:0007669"/>
    <property type="project" value="TreeGrafter"/>
</dbReference>
<comment type="catalytic activity">
    <reaction evidence="8">
        <text>DNA(n) + a 2'-deoxyribonucleoside 5'-triphosphate = DNA(n+1) + diphosphate</text>
        <dbReference type="Rhea" id="RHEA:22508"/>
        <dbReference type="Rhea" id="RHEA-COMP:17339"/>
        <dbReference type="Rhea" id="RHEA-COMP:17340"/>
        <dbReference type="ChEBI" id="CHEBI:33019"/>
        <dbReference type="ChEBI" id="CHEBI:61560"/>
        <dbReference type="ChEBI" id="CHEBI:173112"/>
        <dbReference type="EC" id="2.7.7.7"/>
    </reaction>
</comment>
<dbReference type="AlphaFoldDB" id="A0A480A1K3"/>
<evidence type="ECO:0000259" key="9">
    <source>
        <dbReference type="Pfam" id="PF06144"/>
    </source>
</evidence>
<dbReference type="NCBIfam" id="TIGR01128">
    <property type="entry name" value="holA"/>
    <property type="match status" value="1"/>
</dbReference>
<accession>A0A480A1K3</accession>
<keyword evidence="5" id="KW-0235">DNA replication</keyword>
<comment type="caution">
    <text evidence="11">The sequence shown here is derived from an EMBL/GenBank/DDBJ whole genome shotgun (WGS) entry which is preliminary data.</text>
</comment>
<reference evidence="12" key="1">
    <citation type="submission" date="2019-02" db="EMBL/GenBank/DDBJ databases">
        <title>Draft genome sequence of Sphaerospermopsis reniformis NIES-1949.</title>
        <authorList>
            <person name="Yamaguchi H."/>
            <person name="Suzuki S."/>
            <person name="Kawachi M."/>
        </authorList>
    </citation>
    <scope>NUCLEOTIDE SEQUENCE [LARGE SCALE GENOMIC DNA]</scope>
    <source>
        <strain evidence="12">NIES-1949</strain>
    </source>
</reference>
<feature type="domain" description="DNA polymerase III delta subunit-like C-terminal" evidence="10">
    <location>
        <begin position="200"/>
        <end position="318"/>
    </location>
</feature>
<dbReference type="RefSeq" id="WP_137666659.1">
    <property type="nucleotide sequence ID" value="NZ_BJCE01000024.1"/>
</dbReference>
<dbReference type="GO" id="GO:0009360">
    <property type="term" value="C:DNA polymerase III complex"/>
    <property type="evidence" value="ECO:0007669"/>
    <property type="project" value="InterPro"/>
</dbReference>
<evidence type="ECO:0000256" key="1">
    <source>
        <dbReference type="ARBA" id="ARBA00012417"/>
    </source>
</evidence>
<dbReference type="EMBL" id="BJCE01000024">
    <property type="protein sequence ID" value="GCL36014.1"/>
    <property type="molecule type" value="Genomic_DNA"/>
</dbReference>
<feature type="domain" description="DNA polymerase III delta N-terminal" evidence="9">
    <location>
        <begin position="5"/>
        <end position="121"/>
    </location>
</feature>
<evidence type="ECO:0000313" key="11">
    <source>
        <dbReference type="EMBL" id="GCL36014.1"/>
    </source>
</evidence>
<evidence type="ECO:0000259" key="10">
    <source>
        <dbReference type="Pfam" id="PF21694"/>
    </source>
</evidence>
<dbReference type="GO" id="GO:0003887">
    <property type="term" value="F:DNA-directed DNA polymerase activity"/>
    <property type="evidence" value="ECO:0007669"/>
    <property type="project" value="UniProtKB-KW"/>
</dbReference>
<keyword evidence="4" id="KW-0548">Nucleotidyltransferase</keyword>
<dbReference type="PANTHER" id="PTHR34388:SF1">
    <property type="entry name" value="DNA POLYMERASE III SUBUNIT DELTA"/>
    <property type="match status" value="1"/>
</dbReference>
<dbReference type="GO" id="GO:0003677">
    <property type="term" value="F:DNA binding"/>
    <property type="evidence" value="ECO:0007669"/>
    <property type="project" value="InterPro"/>
</dbReference>
<keyword evidence="3" id="KW-0808">Transferase</keyword>
<dbReference type="Gene3D" id="3.40.50.300">
    <property type="entry name" value="P-loop containing nucleotide triphosphate hydrolases"/>
    <property type="match status" value="1"/>
</dbReference>
<dbReference type="Proteomes" id="UP000300142">
    <property type="component" value="Unassembled WGS sequence"/>
</dbReference>
<dbReference type="InterPro" id="IPR027417">
    <property type="entry name" value="P-loop_NTPase"/>
</dbReference>
<dbReference type="InterPro" id="IPR008921">
    <property type="entry name" value="DNA_pol3_clamp-load_cplx_C"/>
</dbReference>
<dbReference type="Pfam" id="PF06144">
    <property type="entry name" value="DNA_pol3_delta"/>
    <property type="match status" value="1"/>
</dbReference>
<evidence type="ECO:0000256" key="6">
    <source>
        <dbReference type="ARBA" id="ARBA00022932"/>
    </source>
</evidence>
<gene>
    <name evidence="11" type="ORF">SR1949_11140</name>
</gene>
<evidence type="ECO:0000256" key="5">
    <source>
        <dbReference type="ARBA" id="ARBA00022705"/>
    </source>
</evidence>
<dbReference type="Gene3D" id="1.20.272.10">
    <property type="match status" value="1"/>
</dbReference>